<dbReference type="AlphaFoldDB" id="A0A1I2GSI5"/>
<gene>
    <name evidence="1" type="ORF">SAMN04488523_1287</name>
</gene>
<accession>A0A1I2GSI5</accession>
<dbReference type="EMBL" id="FOMW01000028">
    <property type="protein sequence ID" value="SFF19511.1"/>
    <property type="molecule type" value="Genomic_DNA"/>
</dbReference>
<dbReference type="Proteomes" id="UP000198977">
    <property type="component" value="Unassembled WGS sequence"/>
</dbReference>
<keyword evidence="2" id="KW-1185">Reference proteome</keyword>
<proteinExistence type="predicted"/>
<organism evidence="1 2">
    <name type="scientific">Sulfitobacter brevis</name>
    <dbReference type="NCBI Taxonomy" id="74348"/>
    <lineage>
        <taxon>Bacteria</taxon>
        <taxon>Pseudomonadati</taxon>
        <taxon>Pseudomonadota</taxon>
        <taxon>Alphaproteobacteria</taxon>
        <taxon>Rhodobacterales</taxon>
        <taxon>Roseobacteraceae</taxon>
        <taxon>Sulfitobacter</taxon>
    </lineage>
</organism>
<name>A0A1I2GSI5_9RHOB</name>
<evidence type="ECO:0000313" key="2">
    <source>
        <dbReference type="Proteomes" id="UP000198977"/>
    </source>
</evidence>
<sequence length="42" mass="4490">MGAAYASLGSQGLLAQPMIVAYVFDIMGNSVTYLHDVERATK</sequence>
<protein>
    <submittedName>
        <fullName evidence="1">Uncharacterized protein</fullName>
    </submittedName>
</protein>
<evidence type="ECO:0000313" key="1">
    <source>
        <dbReference type="EMBL" id="SFF19511.1"/>
    </source>
</evidence>
<reference evidence="1 2" key="1">
    <citation type="submission" date="2016-10" db="EMBL/GenBank/DDBJ databases">
        <authorList>
            <person name="de Groot N.N."/>
        </authorList>
    </citation>
    <scope>NUCLEOTIDE SEQUENCE [LARGE SCALE GENOMIC DNA]</scope>
    <source>
        <strain evidence="1 2">DSM 11443</strain>
    </source>
</reference>